<sequence>MADRFEFTLDSVEATVVGRAMNADVRRFPLRIRNSTIDPVRFVRLGVLVHDELERRGLSVGGRLHPLVQTALELFNDHQVSVSVSGRTEREEDIAMLAMSDGAQAVGVTQEHGSDALRFSLFPDEDLVRRISTFLPAAPAAPQGTLTVAHRPARAVSAMAARRLAEEEADAEETDAFGNLVIGMVGDGPRRRPSGRSDAEKLGEIMAGQRLGVGFLAASGLRRSGERRSVPPLGWVDTEQGRYLVRTTTEADGTTVATYQPAGAAEVQTAVQEVISSVY</sequence>
<evidence type="ECO:0000313" key="5">
    <source>
        <dbReference type="EMBL" id="OLF18533.1"/>
    </source>
</evidence>
<keyword evidence="3" id="KW-0963">Cytoplasm</keyword>
<dbReference type="InterPro" id="IPR025734">
    <property type="entry name" value="EspG"/>
</dbReference>
<accession>A0A1Q8CW04</accession>
<dbReference type="Pfam" id="PF14011">
    <property type="entry name" value="ESX-1_EspG"/>
    <property type="match status" value="1"/>
</dbReference>
<dbReference type="STRING" id="1912961.BU204_06175"/>
<dbReference type="OrthoDB" id="3687316at2"/>
<comment type="caution">
    <text evidence="5">The sequence shown here is derived from an EMBL/GenBank/DDBJ whole genome shotgun (WGS) entry which is preliminary data.</text>
</comment>
<organism evidence="5 6">
    <name type="scientific">Actinophytocola xanthii</name>
    <dbReference type="NCBI Taxonomy" id="1912961"/>
    <lineage>
        <taxon>Bacteria</taxon>
        <taxon>Bacillati</taxon>
        <taxon>Actinomycetota</taxon>
        <taxon>Actinomycetes</taxon>
        <taxon>Pseudonocardiales</taxon>
        <taxon>Pseudonocardiaceae</taxon>
    </lineage>
</organism>
<dbReference type="Proteomes" id="UP000185596">
    <property type="component" value="Unassembled WGS sequence"/>
</dbReference>
<name>A0A1Q8CW04_9PSEU</name>
<comment type="subcellular location">
    <subcellularLocation>
        <location evidence="1">Cytoplasm</location>
    </subcellularLocation>
</comment>
<dbReference type="EMBL" id="MSIE01000007">
    <property type="protein sequence ID" value="OLF18533.1"/>
    <property type="molecule type" value="Genomic_DNA"/>
</dbReference>
<evidence type="ECO:0000256" key="3">
    <source>
        <dbReference type="ARBA" id="ARBA00022490"/>
    </source>
</evidence>
<keyword evidence="6" id="KW-1185">Reference proteome</keyword>
<evidence type="ECO:0000313" key="6">
    <source>
        <dbReference type="Proteomes" id="UP000185596"/>
    </source>
</evidence>
<keyword evidence="4" id="KW-0143">Chaperone</keyword>
<proteinExistence type="inferred from homology"/>
<dbReference type="AlphaFoldDB" id="A0A1Q8CW04"/>
<evidence type="ECO:0000256" key="1">
    <source>
        <dbReference type="ARBA" id="ARBA00004496"/>
    </source>
</evidence>
<protein>
    <submittedName>
        <fullName evidence="5">ESX secretion-associated protein EspG</fullName>
    </submittedName>
</protein>
<gene>
    <name evidence="5" type="ORF">BU204_06175</name>
</gene>
<dbReference type="RefSeq" id="WP_075124560.1">
    <property type="nucleotide sequence ID" value="NZ_MSIE01000007.1"/>
</dbReference>
<evidence type="ECO:0000256" key="2">
    <source>
        <dbReference type="ARBA" id="ARBA00006411"/>
    </source>
</evidence>
<evidence type="ECO:0000256" key="4">
    <source>
        <dbReference type="ARBA" id="ARBA00023186"/>
    </source>
</evidence>
<reference evidence="5 6" key="1">
    <citation type="submission" date="2016-12" db="EMBL/GenBank/DDBJ databases">
        <title>The draft genome sequence of Actinophytocola sp. 11-183.</title>
        <authorList>
            <person name="Wang W."/>
            <person name="Yuan L."/>
        </authorList>
    </citation>
    <scope>NUCLEOTIDE SEQUENCE [LARGE SCALE GENOMIC DNA]</scope>
    <source>
        <strain evidence="5 6">11-183</strain>
    </source>
</reference>
<comment type="similarity">
    <text evidence="2">Belongs to the EspG family.</text>
</comment>